<protein>
    <submittedName>
        <fullName evidence="1">Uncharacterized protein</fullName>
    </submittedName>
</protein>
<comment type="caution">
    <text evidence="1">The sequence shown here is derived from an EMBL/GenBank/DDBJ whole genome shotgun (WGS) entry which is preliminary data.</text>
</comment>
<evidence type="ECO:0000313" key="1">
    <source>
        <dbReference type="EMBL" id="KKK88207.1"/>
    </source>
</evidence>
<gene>
    <name evidence="1" type="ORF">LCGC14_2745510</name>
</gene>
<sequence>DLFLDKKKLVDGRAVNHLLHNCTLTVQEVVEGKRSEPIKPDYNRIAITMLSADRIALMLEIRRLTYGPDIKGTTKCEQPECREPIDLDLSLDRIDKYDKTIQDVPDGKYQIKLEDGTVCQMRLMDGQGEQNVGKAPREDLLTMAIMVCIESAILPGNKPLQLNDKRKWLKKMPARMRHQLRDEIEGHHIGHDTRFVAVCIECGFENAGTLEQLPNFFFPSRISMKKD</sequence>
<accession>A0A0F8Z362</accession>
<dbReference type="InterPro" id="IPR024364">
    <property type="entry name" value="Baseplate_phage_T4-like"/>
</dbReference>
<proteinExistence type="predicted"/>
<dbReference type="Pfam" id="PF12322">
    <property type="entry name" value="T4_baseplate"/>
    <property type="match status" value="1"/>
</dbReference>
<name>A0A0F8Z362_9ZZZZ</name>
<dbReference type="EMBL" id="LAZR01050061">
    <property type="protein sequence ID" value="KKK88207.1"/>
    <property type="molecule type" value="Genomic_DNA"/>
</dbReference>
<reference evidence="1" key="1">
    <citation type="journal article" date="2015" name="Nature">
        <title>Complex archaea that bridge the gap between prokaryotes and eukaryotes.</title>
        <authorList>
            <person name="Spang A."/>
            <person name="Saw J.H."/>
            <person name="Jorgensen S.L."/>
            <person name="Zaremba-Niedzwiedzka K."/>
            <person name="Martijn J."/>
            <person name="Lind A.E."/>
            <person name="van Eijk R."/>
            <person name="Schleper C."/>
            <person name="Guy L."/>
            <person name="Ettema T.J."/>
        </authorList>
    </citation>
    <scope>NUCLEOTIDE SEQUENCE</scope>
</reference>
<organism evidence="1">
    <name type="scientific">marine sediment metagenome</name>
    <dbReference type="NCBI Taxonomy" id="412755"/>
    <lineage>
        <taxon>unclassified sequences</taxon>
        <taxon>metagenomes</taxon>
        <taxon>ecological metagenomes</taxon>
    </lineage>
</organism>
<feature type="non-terminal residue" evidence="1">
    <location>
        <position position="1"/>
    </location>
</feature>
<dbReference type="AlphaFoldDB" id="A0A0F8Z362"/>